<dbReference type="GO" id="GO:0005743">
    <property type="term" value="C:mitochondrial inner membrane"/>
    <property type="evidence" value="ECO:0007669"/>
    <property type="project" value="TreeGrafter"/>
</dbReference>
<feature type="compositionally biased region" description="Low complexity" evidence="1">
    <location>
        <begin position="234"/>
        <end position="254"/>
    </location>
</feature>
<feature type="transmembrane region" description="Helical" evidence="2">
    <location>
        <begin position="158"/>
        <end position="177"/>
    </location>
</feature>
<sequence length="335" mass="36629">MSVLPRATRTMRIIALPLAPAATNASASASAVPAHLTYYHFVTPPPSPQHKRNNWGKWVTTKAAGLWAGLGKAPEGNWKRRAFLYGERLIDRLDFEELALKSVDPSLGPSLRFSDAGKLRPADHPQIPLIYPASLCTTPLPHLRALLEKRTPRHRKGFLAWLAIAPFTAPFMLIPIIPNFPFFFCAWRSWSHYRAWKASQYLEQFVEQGAIVPEPSPELDEIYAEYAPRPPLPSTASSPSSPSAPSSRSPSNPSTPEPEHDPSAPPPSASASAPPYLLLSRHAIPALSRALNLPSDASFAADVLRALEQARIRLGIPAAVEEPAEEAVCAEKTRS</sequence>
<feature type="region of interest" description="Disordered" evidence="1">
    <location>
        <begin position="230"/>
        <end position="274"/>
    </location>
</feature>
<name>M2PTL8_CERS8</name>
<evidence type="ECO:0000313" key="4">
    <source>
        <dbReference type="Proteomes" id="UP000016930"/>
    </source>
</evidence>
<gene>
    <name evidence="3" type="ORF">CERSUDRAFT_112276</name>
</gene>
<dbReference type="GO" id="GO:1902600">
    <property type="term" value="P:proton transmembrane transport"/>
    <property type="evidence" value="ECO:0007669"/>
    <property type="project" value="TreeGrafter"/>
</dbReference>
<dbReference type="PANTHER" id="PTHR28062">
    <property type="entry name" value="K+-H+ EXCHANGE-LIKE PROTEIN"/>
    <property type="match status" value="1"/>
</dbReference>
<dbReference type="InterPro" id="IPR018786">
    <property type="entry name" value="Mit_KHE1"/>
</dbReference>
<keyword evidence="2" id="KW-0472">Membrane</keyword>
<proteinExistence type="predicted"/>
<dbReference type="EMBL" id="KB445793">
    <property type="protein sequence ID" value="EMD40059.1"/>
    <property type="molecule type" value="Genomic_DNA"/>
</dbReference>
<keyword evidence="4" id="KW-1185">Reference proteome</keyword>
<reference evidence="3 4" key="1">
    <citation type="journal article" date="2012" name="Proc. Natl. Acad. Sci. U.S.A.">
        <title>Comparative genomics of Ceriporiopsis subvermispora and Phanerochaete chrysosporium provide insight into selective ligninolysis.</title>
        <authorList>
            <person name="Fernandez-Fueyo E."/>
            <person name="Ruiz-Duenas F.J."/>
            <person name="Ferreira P."/>
            <person name="Floudas D."/>
            <person name="Hibbett D.S."/>
            <person name="Canessa P."/>
            <person name="Larrondo L.F."/>
            <person name="James T.Y."/>
            <person name="Seelenfreund D."/>
            <person name="Lobos S."/>
            <person name="Polanco R."/>
            <person name="Tello M."/>
            <person name="Honda Y."/>
            <person name="Watanabe T."/>
            <person name="Watanabe T."/>
            <person name="Ryu J.S."/>
            <person name="Kubicek C.P."/>
            <person name="Schmoll M."/>
            <person name="Gaskell J."/>
            <person name="Hammel K.E."/>
            <person name="St John F.J."/>
            <person name="Vanden Wymelenberg A."/>
            <person name="Sabat G."/>
            <person name="Splinter BonDurant S."/>
            <person name="Syed K."/>
            <person name="Yadav J.S."/>
            <person name="Doddapaneni H."/>
            <person name="Subramanian V."/>
            <person name="Lavin J.L."/>
            <person name="Oguiza J.A."/>
            <person name="Perez G."/>
            <person name="Pisabarro A.G."/>
            <person name="Ramirez L."/>
            <person name="Santoyo F."/>
            <person name="Master E."/>
            <person name="Coutinho P.M."/>
            <person name="Henrissat B."/>
            <person name="Lombard V."/>
            <person name="Magnuson J.K."/>
            <person name="Kuees U."/>
            <person name="Hori C."/>
            <person name="Igarashi K."/>
            <person name="Samejima M."/>
            <person name="Held B.W."/>
            <person name="Barry K.W."/>
            <person name="LaButti K.M."/>
            <person name="Lapidus A."/>
            <person name="Lindquist E.A."/>
            <person name="Lucas S.M."/>
            <person name="Riley R."/>
            <person name="Salamov A.A."/>
            <person name="Hoffmeister D."/>
            <person name="Schwenk D."/>
            <person name="Hadar Y."/>
            <person name="Yarden O."/>
            <person name="de Vries R.P."/>
            <person name="Wiebenga A."/>
            <person name="Stenlid J."/>
            <person name="Eastwood D."/>
            <person name="Grigoriev I.V."/>
            <person name="Berka R.M."/>
            <person name="Blanchette R.A."/>
            <person name="Kersten P."/>
            <person name="Martinez A.T."/>
            <person name="Vicuna R."/>
            <person name="Cullen D."/>
        </authorList>
    </citation>
    <scope>NUCLEOTIDE SEQUENCE [LARGE SCALE GENOMIC DNA]</scope>
    <source>
        <strain evidence="3 4">B</strain>
    </source>
</reference>
<dbReference type="HOGENOM" id="CLU_043838_1_0_1"/>
<evidence type="ECO:0008006" key="5">
    <source>
        <dbReference type="Google" id="ProtNLM"/>
    </source>
</evidence>
<dbReference type="Pfam" id="PF10173">
    <property type="entry name" value="Mit_KHE1"/>
    <property type="match status" value="1"/>
</dbReference>
<organism evidence="3 4">
    <name type="scientific">Ceriporiopsis subvermispora (strain B)</name>
    <name type="common">White-rot fungus</name>
    <name type="synonym">Gelatoporia subvermispora</name>
    <dbReference type="NCBI Taxonomy" id="914234"/>
    <lineage>
        <taxon>Eukaryota</taxon>
        <taxon>Fungi</taxon>
        <taxon>Dikarya</taxon>
        <taxon>Basidiomycota</taxon>
        <taxon>Agaricomycotina</taxon>
        <taxon>Agaricomycetes</taxon>
        <taxon>Polyporales</taxon>
        <taxon>Gelatoporiaceae</taxon>
        <taxon>Gelatoporia</taxon>
    </lineage>
</organism>
<dbReference type="Proteomes" id="UP000016930">
    <property type="component" value="Unassembled WGS sequence"/>
</dbReference>
<accession>M2PTL8</accession>
<evidence type="ECO:0000256" key="2">
    <source>
        <dbReference type="SAM" id="Phobius"/>
    </source>
</evidence>
<dbReference type="GO" id="GO:0006813">
    <property type="term" value="P:potassium ion transport"/>
    <property type="evidence" value="ECO:0007669"/>
    <property type="project" value="TreeGrafter"/>
</dbReference>
<dbReference type="PANTHER" id="PTHR28062:SF1">
    <property type="entry name" value="TRANSMEMBRANE PROTEIN"/>
    <property type="match status" value="1"/>
</dbReference>
<evidence type="ECO:0000256" key="1">
    <source>
        <dbReference type="SAM" id="MobiDB-lite"/>
    </source>
</evidence>
<dbReference type="OrthoDB" id="5562676at2759"/>
<keyword evidence="2" id="KW-0812">Transmembrane</keyword>
<protein>
    <recommendedName>
        <fullName evidence="5">Mitochondrial K+-H+ exchange-related-domain-containing protein</fullName>
    </recommendedName>
</protein>
<evidence type="ECO:0000313" key="3">
    <source>
        <dbReference type="EMBL" id="EMD40059.1"/>
    </source>
</evidence>
<dbReference type="AlphaFoldDB" id="M2PTL8"/>
<keyword evidence="2" id="KW-1133">Transmembrane helix</keyword>